<dbReference type="InterPro" id="IPR049331">
    <property type="entry name" value="Top1B_N_bact"/>
</dbReference>
<dbReference type="KEGG" id="mpa:MAP_3244"/>
<evidence type="ECO:0000256" key="5">
    <source>
        <dbReference type="ARBA" id="ARBA00023125"/>
    </source>
</evidence>
<dbReference type="HOGENOM" id="CLU_046978_1_1_11"/>
<dbReference type="STRING" id="262316.MAP_3244"/>
<evidence type="ECO:0000256" key="6">
    <source>
        <dbReference type="ARBA" id="ARBA00023235"/>
    </source>
</evidence>
<evidence type="ECO:0000313" key="10">
    <source>
        <dbReference type="Proteomes" id="UP000000580"/>
    </source>
</evidence>
<dbReference type="InterPro" id="IPR001631">
    <property type="entry name" value="TopoI"/>
</dbReference>
<dbReference type="InterPro" id="IPR013500">
    <property type="entry name" value="TopoI_cat_euk"/>
</dbReference>
<dbReference type="Pfam" id="PF21338">
    <property type="entry name" value="Top1B_N_bact"/>
    <property type="match status" value="1"/>
</dbReference>
<dbReference type="InterPro" id="IPR035447">
    <property type="entry name" value="DNA_topo_I_N_sf"/>
</dbReference>
<dbReference type="AlphaFoldDB" id="Q73UX2"/>
<gene>
    <name evidence="9" type="ordered locus">MAP_3244</name>
</gene>
<comment type="catalytic activity">
    <reaction evidence="1">
        <text>ATP-independent breakage of single-stranded DNA, followed by passage and rejoining.</text>
        <dbReference type="EC" id="5.6.2.1"/>
    </reaction>
</comment>
<keyword evidence="6" id="KW-0413">Isomerase</keyword>
<dbReference type="GO" id="GO:0006265">
    <property type="term" value="P:DNA topological change"/>
    <property type="evidence" value="ECO:0007669"/>
    <property type="project" value="InterPro"/>
</dbReference>
<feature type="domain" description="DNA topoisomerase I catalytic core eukaryotic-type" evidence="7">
    <location>
        <begin position="130"/>
        <end position="334"/>
    </location>
</feature>
<feature type="domain" description="DNA topoisomerase IB N-terminal" evidence="8">
    <location>
        <begin position="69"/>
        <end position="117"/>
    </location>
</feature>
<dbReference type="SUPFAM" id="SSF55869">
    <property type="entry name" value="DNA topoisomerase I domain"/>
    <property type="match status" value="1"/>
</dbReference>
<dbReference type="GO" id="GO:0003917">
    <property type="term" value="F:DNA topoisomerase type I (single strand cut, ATP-independent) activity"/>
    <property type="evidence" value="ECO:0007669"/>
    <property type="project" value="UniProtKB-EC"/>
</dbReference>
<evidence type="ECO:0000259" key="7">
    <source>
        <dbReference type="Pfam" id="PF01028"/>
    </source>
</evidence>
<dbReference type="InterPro" id="IPR014711">
    <property type="entry name" value="TopoI_cat_a-hlx-sub_euk"/>
</dbReference>
<evidence type="ECO:0000256" key="1">
    <source>
        <dbReference type="ARBA" id="ARBA00000213"/>
    </source>
</evidence>
<protein>
    <recommendedName>
        <fullName evidence="3">DNA topoisomerase</fullName>
        <ecNumber evidence="3">5.6.2.1</ecNumber>
    </recommendedName>
</protein>
<dbReference type="PRINTS" id="PR00416">
    <property type="entry name" value="EUTPISMRASEI"/>
</dbReference>
<dbReference type="Gene3D" id="3.30.66.10">
    <property type="entry name" value="DNA topoisomerase I domain"/>
    <property type="match status" value="1"/>
</dbReference>
<dbReference type="GO" id="GO:0003677">
    <property type="term" value="F:DNA binding"/>
    <property type="evidence" value="ECO:0007669"/>
    <property type="project" value="UniProtKB-KW"/>
</dbReference>
<keyword evidence="4" id="KW-0799">Topoisomerase</keyword>
<sequence length="399" mass="44795">MAGRFRIRLRAPPRCERLLGWVSEANGPGPQLRCGRPLRTAEKTGGFRMRLRRSVLSKPGITRKRRGKGFSYHAPDGTTVRDPETLQRIKDLVIPPAWKKVWISPHPNGHIQAVGVDAAGRRQYLYHCAWQQERAEEKFDRVLELSTELPAWRARIAEDLAARGLTRERVLALGLRLLDRGYFRSGGEQYAEENESYGLSTLLCEHVTVRRDAVEFDFPAKSGVRRTVRVEDREVVRAVRPLMRRRHRGDRLLVCRTASGWSEVRADDLNDRFKELVGDQYTVKDLRTWHGTVLAAAAFAEADAAVSRRVARRVEAAVMKEVAEELGNTPAVARGSYVDPRVITGYERGLTIGAATRRAGRARDPDAAQEILDKATRMLIRRVAKGHSASGASVLPKSA</sequence>
<dbReference type="Gene3D" id="1.10.132.120">
    <property type="match status" value="1"/>
</dbReference>
<keyword evidence="5" id="KW-0238">DNA-binding</keyword>
<dbReference type="EC" id="5.6.2.1" evidence="3"/>
<name>Q73UX2_MYCPA</name>
<dbReference type="EMBL" id="AE016958">
    <property type="protein sequence ID" value="AAS05792.1"/>
    <property type="molecule type" value="Genomic_DNA"/>
</dbReference>
<reference evidence="9 10" key="1">
    <citation type="journal article" date="2005" name="Proc. Natl. Acad. Sci. U.S.A.">
        <title>The complete genome sequence of Mycobacterium avium subspecies paratuberculosis.</title>
        <authorList>
            <person name="Li L."/>
            <person name="Bannantine J.P."/>
            <person name="Zhang Q."/>
            <person name="Amonsin A."/>
            <person name="May B.J."/>
            <person name="Alt D."/>
            <person name="Banerji N."/>
            <person name="Kanjilal S."/>
            <person name="Kapur V."/>
        </authorList>
    </citation>
    <scope>NUCLEOTIDE SEQUENCE [LARGE SCALE GENOMIC DNA]</scope>
    <source>
        <strain evidence="10">ATCC BAA-968 / K-10</strain>
    </source>
</reference>
<dbReference type="Pfam" id="PF01028">
    <property type="entry name" value="Topoisom_I"/>
    <property type="match status" value="1"/>
</dbReference>
<dbReference type="Proteomes" id="UP000000580">
    <property type="component" value="Chromosome"/>
</dbReference>
<comment type="similarity">
    <text evidence="2">Belongs to the type IB topoisomerase family.</text>
</comment>
<evidence type="ECO:0000256" key="4">
    <source>
        <dbReference type="ARBA" id="ARBA00023029"/>
    </source>
</evidence>
<dbReference type="SUPFAM" id="SSF56349">
    <property type="entry name" value="DNA breaking-rejoining enzymes"/>
    <property type="match status" value="1"/>
</dbReference>
<keyword evidence="10" id="KW-1185">Reference proteome</keyword>
<evidence type="ECO:0000256" key="2">
    <source>
        <dbReference type="ARBA" id="ARBA00006645"/>
    </source>
</evidence>
<dbReference type="eggNOG" id="COG3569">
    <property type="taxonomic scope" value="Bacteria"/>
</dbReference>
<dbReference type="InterPro" id="IPR011010">
    <property type="entry name" value="DNA_brk_join_enz"/>
</dbReference>
<evidence type="ECO:0000313" key="9">
    <source>
        <dbReference type="EMBL" id="AAS05792.1"/>
    </source>
</evidence>
<dbReference type="Gene3D" id="3.90.15.10">
    <property type="entry name" value="Topoisomerase I, Chain A, domain 3"/>
    <property type="match status" value="1"/>
</dbReference>
<organism evidence="9 10">
    <name type="scientific">Mycolicibacterium paratuberculosis (strain ATCC BAA-968 / K-10)</name>
    <name type="common">Mycobacterium paratuberculosis</name>
    <dbReference type="NCBI Taxonomy" id="262316"/>
    <lineage>
        <taxon>Bacteria</taxon>
        <taxon>Bacillati</taxon>
        <taxon>Actinomycetota</taxon>
        <taxon>Actinomycetes</taxon>
        <taxon>Mycobacteriales</taxon>
        <taxon>Mycobacteriaceae</taxon>
        <taxon>Mycobacterium</taxon>
        <taxon>Mycobacterium avium complex (MAC)</taxon>
    </lineage>
</organism>
<dbReference type="PROSITE" id="PS52038">
    <property type="entry name" value="TOPO_IB_2"/>
    <property type="match status" value="1"/>
</dbReference>
<accession>Q73UX2</accession>
<proteinExistence type="inferred from homology"/>
<evidence type="ECO:0000256" key="3">
    <source>
        <dbReference type="ARBA" id="ARBA00012891"/>
    </source>
</evidence>
<evidence type="ECO:0000259" key="8">
    <source>
        <dbReference type="Pfam" id="PF21338"/>
    </source>
</evidence>